<sequence>MGWSADLDIKSMLFTESLRLFLGPLYSFHLRLRCEGEDNIPQSGGAVIVANHRCYADPIILGYSVERFINIAAGSHLYAIPGASHLFKMVGFFKMNLYGGDAGDHSIDEGARLLENGELVGIFPEGVESFMHVYSASKISTFKTGFVKLALENHMPVIPVAIVAAEEKKIIKLPGSLVSMFVKHPTAKKGVELITYRHVTCRIGKPIDLASYYSEDETKFVIDRIAAKVRRIVTKLYDGDDLDRFMTGETPFDFARDKV</sequence>
<dbReference type="EMBL" id="PHEX01000005">
    <property type="protein sequence ID" value="PKQ28790.1"/>
    <property type="molecule type" value="Genomic_DNA"/>
</dbReference>
<keyword evidence="2" id="KW-0012">Acyltransferase</keyword>
<dbReference type="InterPro" id="IPR002123">
    <property type="entry name" value="Plipid/glycerol_acylTrfase"/>
</dbReference>
<dbReference type="PANTHER" id="PTHR10434:SF40">
    <property type="entry name" value="1-ACYL-SN-GLYCEROL-3-PHOSPHATE ACYLTRANSFERASE"/>
    <property type="match status" value="1"/>
</dbReference>
<comment type="caution">
    <text evidence="4">The sequence shown here is derived from an EMBL/GenBank/DDBJ whole genome shotgun (WGS) entry which is preliminary data.</text>
</comment>
<proteinExistence type="predicted"/>
<dbReference type="SUPFAM" id="SSF69593">
    <property type="entry name" value="Glycerol-3-phosphate (1)-acyltransferase"/>
    <property type="match status" value="1"/>
</dbReference>
<keyword evidence="1" id="KW-0808">Transferase</keyword>
<feature type="domain" description="Phospholipid/glycerol acyltransferase" evidence="3">
    <location>
        <begin position="46"/>
        <end position="165"/>
    </location>
</feature>
<dbReference type="AlphaFoldDB" id="A0A2N3G7U5"/>
<protein>
    <recommendedName>
        <fullName evidence="3">Phospholipid/glycerol acyltransferase domain-containing protein</fullName>
    </recommendedName>
</protein>
<dbReference type="GO" id="GO:0003841">
    <property type="term" value="F:1-acylglycerol-3-phosphate O-acyltransferase activity"/>
    <property type="evidence" value="ECO:0007669"/>
    <property type="project" value="TreeGrafter"/>
</dbReference>
<organism evidence="4 5">
    <name type="scientific">Candidatus Anoxymicrobium japonicum</name>
    <dbReference type="NCBI Taxonomy" id="2013648"/>
    <lineage>
        <taxon>Bacteria</taxon>
        <taxon>Bacillati</taxon>
        <taxon>Actinomycetota</taxon>
        <taxon>Candidatus Geothermincolia</taxon>
        <taxon>Candidatus Geothermincolales</taxon>
        <taxon>Candidatus Anoxymicrobiaceae</taxon>
        <taxon>Candidatus Anoxymicrobium</taxon>
    </lineage>
</organism>
<reference evidence="4 5" key="1">
    <citation type="journal article" date="2017" name="ISME J.">
        <title>Potential for microbial H2 and metal transformations associated with novel bacteria and archaea in deep terrestrial subsurface sediments.</title>
        <authorList>
            <person name="Hernsdorf A.W."/>
            <person name="Amano Y."/>
            <person name="Miyakawa K."/>
            <person name="Ise K."/>
            <person name="Suzuki Y."/>
            <person name="Anantharaman K."/>
            <person name="Probst A."/>
            <person name="Burstein D."/>
            <person name="Thomas B.C."/>
            <person name="Banfield J.F."/>
        </authorList>
    </citation>
    <scope>NUCLEOTIDE SEQUENCE [LARGE SCALE GENOMIC DNA]</scope>
    <source>
        <strain evidence="4">HGW-Actinobacteria-3</strain>
    </source>
</reference>
<dbReference type="CDD" id="cd07989">
    <property type="entry name" value="LPLAT_AGPAT-like"/>
    <property type="match status" value="1"/>
</dbReference>
<evidence type="ECO:0000313" key="4">
    <source>
        <dbReference type="EMBL" id="PKQ28790.1"/>
    </source>
</evidence>
<accession>A0A2N3G7U5</accession>
<gene>
    <name evidence="4" type="ORF">CVT63_01045</name>
</gene>
<dbReference type="SMART" id="SM00563">
    <property type="entry name" value="PlsC"/>
    <property type="match status" value="1"/>
</dbReference>
<dbReference type="Pfam" id="PF01553">
    <property type="entry name" value="Acyltransferase"/>
    <property type="match status" value="1"/>
</dbReference>
<dbReference type="PANTHER" id="PTHR10434">
    <property type="entry name" value="1-ACYL-SN-GLYCEROL-3-PHOSPHATE ACYLTRANSFERASE"/>
    <property type="match status" value="1"/>
</dbReference>
<dbReference type="GO" id="GO:0006654">
    <property type="term" value="P:phosphatidic acid biosynthetic process"/>
    <property type="evidence" value="ECO:0007669"/>
    <property type="project" value="TreeGrafter"/>
</dbReference>
<dbReference type="Proteomes" id="UP000233654">
    <property type="component" value="Unassembled WGS sequence"/>
</dbReference>
<evidence type="ECO:0000313" key="5">
    <source>
        <dbReference type="Proteomes" id="UP000233654"/>
    </source>
</evidence>
<evidence type="ECO:0000256" key="1">
    <source>
        <dbReference type="ARBA" id="ARBA00022679"/>
    </source>
</evidence>
<evidence type="ECO:0000259" key="3">
    <source>
        <dbReference type="SMART" id="SM00563"/>
    </source>
</evidence>
<evidence type="ECO:0000256" key="2">
    <source>
        <dbReference type="ARBA" id="ARBA00023315"/>
    </source>
</evidence>
<name>A0A2N3G7U5_9ACTN</name>